<gene>
    <name evidence="5" type="ORF">OL599_21955</name>
</gene>
<keyword evidence="2" id="KW-0548">Nucleotidyltransferase</keyword>
<reference evidence="5" key="1">
    <citation type="submission" date="2022-09" db="EMBL/GenBank/DDBJ databases">
        <title>Rhodovastum sp. nov. RN2-1 isolated from soil in Seongnam, South Korea.</title>
        <authorList>
            <person name="Le N.T."/>
        </authorList>
    </citation>
    <scope>NUCLEOTIDE SEQUENCE</scope>
    <source>
        <strain evidence="5">RN2-1</strain>
    </source>
</reference>
<proteinExistence type="predicted"/>
<organism evidence="5 6">
    <name type="scientific">Limobrevibacterium gyesilva</name>
    <dbReference type="NCBI Taxonomy" id="2991712"/>
    <lineage>
        <taxon>Bacteria</taxon>
        <taxon>Pseudomonadati</taxon>
        <taxon>Pseudomonadota</taxon>
        <taxon>Alphaproteobacteria</taxon>
        <taxon>Acetobacterales</taxon>
        <taxon>Acetobacteraceae</taxon>
        <taxon>Limobrevibacterium</taxon>
    </lineage>
</organism>
<dbReference type="GO" id="GO:0016779">
    <property type="term" value="F:nucleotidyltransferase activity"/>
    <property type="evidence" value="ECO:0007669"/>
    <property type="project" value="UniProtKB-KW"/>
</dbReference>
<name>A0AA41YNM4_9PROT</name>
<protein>
    <submittedName>
        <fullName evidence="5">Nucleotidyltransferase family protein</fullName>
    </submittedName>
</protein>
<dbReference type="InterPro" id="IPR029044">
    <property type="entry name" value="Nucleotide-diphossugar_trans"/>
</dbReference>
<keyword evidence="6" id="KW-1185">Reference proteome</keyword>
<dbReference type="Proteomes" id="UP001165679">
    <property type="component" value="Unassembled WGS sequence"/>
</dbReference>
<dbReference type="RefSeq" id="WP_264716173.1">
    <property type="nucleotide sequence ID" value="NZ_JAPDNT010000033.1"/>
</dbReference>
<feature type="domain" description="MobA-like NTP transferase" evidence="4">
    <location>
        <begin position="3"/>
        <end position="114"/>
    </location>
</feature>
<reference evidence="5" key="2">
    <citation type="submission" date="2022-10" db="EMBL/GenBank/DDBJ databases">
        <authorList>
            <person name="Trinh H.N."/>
        </authorList>
    </citation>
    <scope>NUCLEOTIDE SEQUENCE</scope>
    <source>
        <strain evidence="5">RN2-1</strain>
    </source>
</reference>
<evidence type="ECO:0000313" key="5">
    <source>
        <dbReference type="EMBL" id="MCW3477239.1"/>
    </source>
</evidence>
<dbReference type="SUPFAM" id="SSF53448">
    <property type="entry name" value="Nucleotide-diphospho-sugar transferases"/>
    <property type="match status" value="1"/>
</dbReference>
<sequence>MKAMLLAAGLGTRMRPLTDATAKPLLPLGGRALLDHALDRLREAGVDTVVVNAHWQADRVAAHLAERGHGPRTILQREDALLDTGGSVRAALDLLGPDPFFVVNGDSFWLDGPTPALSLLRQLWNAGSMDGLLLVHRSFQVRAEIGTGDFALDPMGLLRRPAEHEIVPYVYAGIQIVGPALFADAPAGKFSMNRLWDRAIARGRLRGVVHDGLWFHLSTPPDLVDAEARLIARAVAEGRRAAA</sequence>
<dbReference type="Gene3D" id="3.90.550.10">
    <property type="entry name" value="Spore Coat Polysaccharide Biosynthesis Protein SpsA, Chain A"/>
    <property type="match status" value="1"/>
</dbReference>
<dbReference type="InterPro" id="IPR025877">
    <property type="entry name" value="MobA-like_NTP_Trfase"/>
</dbReference>
<keyword evidence="3" id="KW-0460">Magnesium</keyword>
<evidence type="ECO:0000313" key="6">
    <source>
        <dbReference type="Proteomes" id="UP001165679"/>
    </source>
</evidence>
<dbReference type="EMBL" id="JAPDNT010000033">
    <property type="protein sequence ID" value="MCW3477239.1"/>
    <property type="molecule type" value="Genomic_DNA"/>
</dbReference>
<evidence type="ECO:0000259" key="4">
    <source>
        <dbReference type="Pfam" id="PF12804"/>
    </source>
</evidence>
<dbReference type="Pfam" id="PF12804">
    <property type="entry name" value="NTP_transf_3"/>
    <property type="match status" value="1"/>
</dbReference>
<evidence type="ECO:0000256" key="1">
    <source>
        <dbReference type="ARBA" id="ARBA00022679"/>
    </source>
</evidence>
<keyword evidence="1" id="KW-0808">Transferase</keyword>
<dbReference type="AlphaFoldDB" id="A0AA41YNM4"/>
<dbReference type="CDD" id="cd06422">
    <property type="entry name" value="NTP_transferase_like_1"/>
    <property type="match status" value="1"/>
</dbReference>
<evidence type="ECO:0000256" key="3">
    <source>
        <dbReference type="ARBA" id="ARBA00022842"/>
    </source>
</evidence>
<dbReference type="PANTHER" id="PTHR43584">
    <property type="entry name" value="NUCLEOTIDYL TRANSFERASE"/>
    <property type="match status" value="1"/>
</dbReference>
<comment type="caution">
    <text evidence="5">The sequence shown here is derived from an EMBL/GenBank/DDBJ whole genome shotgun (WGS) entry which is preliminary data.</text>
</comment>
<accession>A0AA41YNM4</accession>
<dbReference type="PANTHER" id="PTHR43584:SF8">
    <property type="entry name" value="N-ACETYLMURAMATE ALPHA-1-PHOSPHATE URIDYLYLTRANSFERASE"/>
    <property type="match status" value="1"/>
</dbReference>
<dbReference type="InterPro" id="IPR050065">
    <property type="entry name" value="GlmU-like"/>
</dbReference>
<evidence type="ECO:0000256" key="2">
    <source>
        <dbReference type="ARBA" id="ARBA00022695"/>
    </source>
</evidence>